<proteinExistence type="predicted"/>
<dbReference type="Proteomes" id="UP000002624">
    <property type="component" value="Unassembled WGS sequence"/>
</dbReference>
<protein>
    <submittedName>
        <fullName evidence="2">Uncharacterized protein</fullName>
    </submittedName>
</protein>
<feature type="region of interest" description="Disordered" evidence="1">
    <location>
        <begin position="1"/>
        <end position="39"/>
    </location>
</feature>
<organism evidence="2 3">
    <name type="scientific">Ajellomyces capsulatus (strain H143)</name>
    <name type="common">Darling's disease fungus</name>
    <name type="synonym">Histoplasma capsulatum</name>
    <dbReference type="NCBI Taxonomy" id="544712"/>
    <lineage>
        <taxon>Eukaryota</taxon>
        <taxon>Fungi</taxon>
        <taxon>Dikarya</taxon>
        <taxon>Ascomycota</taxon>
        <taxon>Pezizomycotina</taxon>
        <taxon>Eurotiomycetes</taxon>
        <taxon>Eurotiomycetidae</taxon>
        <taxon>Onygenales</taxon>
        <taxon>Ajellomycetaceae</taxon>
        <taxon>Histoplasma</taxon>
    </lineage>
</organism>
<reference evidence="3" key="1">
    <citation type="submission" date="2009-05" db="EMBL/GenBank/DDBJ databases">
        <title>The genome sequence of Ajellomyces capsulatus strain H143.</title>
        <authorList>
            <person name="Champion M."/>
            <person name="Cuomo C.A."/>
            <person name="Ma L.-J."/>
            <person name="Henn M.R."/>
            <person name="Sil A."/>
            <person name="Goldman B."/>
            <person name="Young S.K."/>
            <person name="Kodira C.D."/>
            <person name="Zeng Q."/>
            <person name="Koehrsen M."/>
            <person name="Alvarado L."/>
            <person name="Berlin A.M."/>
            <person name="Borenstein D."/>
            <person name="Chen Z."/>
            <person name="Engels R."/>
            <person name="Freedman E."/>
            <person name="Gellesch M."/>
            <person name="Goldberg J."/>
            <person name="Griggs A."/>
            <person name="Gujja S."/>
            <person name="Heiman D.I."/>
            <person name="Hepburn T.A."/>
            <person name="Howarth C."/>
            <person name="Jen D."/>
            <person name="Larson L."/>
            <person name="Lewis B."/>
            <person name="Mehta T."/>
            <person name="Park D."/>
            <person name="Pearson M."/>
            <person name="Roberts A."/>
            <person name="Saif S."/>
            <person name="Shea T.D."/>
            <person name="Shenoy N."/>
            <person name="Sisk P."/>
            <person name="Stolte C."/>
            <person name="Sykes S."/>
            <person name="Walk T."/>
            <person name="White J."/>
            <person name="Yandava C."/>
            <person name="Klein B."/>
            <person name="McEwen J.G."/>
            <person name="Puccia R."/>
            <person name="Goldman G.H."/>
            <person name="Felipe M.S."/>
            <person name="Nino-Vega G."/>
            <person name="San-Blas G."/>
            <person name="Taylor J.W."/>
            <person name="Mendoza L."/>
            <person name="Galagan J.E."/>
            <person name="Nusbaum C."/>
            <person name="Birren B.W."/>
        </authorList>
    </citation>
    <scope>NUCLEOTIDE SEQUENCE [LARGE SCALE GENOMIC DNA]</scope>
    <source>
        <strain evidence="3">H143</strain>
    </source>
</reference>
<dbReference type="HOGENOM" id="CLU_1885199_0_0_1"/>
<gene>
    <name evidence="2" type="ORF">HCDG_04994</name>
</gene>
<evidence type="ECO:0000256" key="1">
    <source>
        <dbReference type="SAM" id="MobiDB-lite"/>
    </source>
</evidence>
<name>C6HEX7_AJECH</name>
<evidence type="ECO:0000313" key="3">
    <source>
        <dbReference type="Proteomes" id="UP000002624"/>
    </source>
</evidence>
<dbReference type="AlphaFoldDB" id="C6HEX7"/>
<dbReference type="EMBL" id="GG692424">
    <property type="protein sequence ID" value="EER41348.1"/>
    <property type="molecule type" value="Genomic_DNA"/>
</dbReference>
<sequence>MKVTFGPRRSEGAGARNVPSNKCLNARGSRRSPKPYNRNDWWQSFPTGLRLRVMVKADLVHRSTQTPKVIPRPGGKLVRKLPFQNETGETIFGNKYLLQKIWLRRLPTCTSLGSLALVDHASGPTENQTGFEKHT</sequence>
<accession>C6HEX7</accession>
<dbReference type="VEuPathDB" id="FungiDB:HCDG_04994"/>
<evidence type="ECO:0000313" key="2">
    <source>
        <dbReference type="EMBL" id="EER41348.1"/>
    </source>
</evidence>